<dbReference type="GO" id="GO:0006032">
    <property type="term" value="P:chitin catabolic process"/>
    <property type="evidence" value="ECO:0007669"/>
    <property type="project" value="UniProtKB-KW"/>
</dbReference>
<dbReference type="InterPro" id="IPR050314">
    <property type="entry name" value="Glycosyl_Hydrlase_18"/>
</dbReference>
<keyword evidence="3" id="KW-0146">Chitin degradation</keyword>
<keyword evidence="4" id="KW-0119">Carbohydrate metabolism</keyword>
<name>A0A078KSD7_9GAMM</name>
<dbReference type="GO" id="GO:0008843">
    <property type="term" value="F:endochitinase activity"/>
    <property type="evidence" value="ECO:0007669"/>
    <property type="project" value="UniProtKB-EC"/>
</dbReference>
<protein>
    <recommendedName>
        <fullName evidence="2">chitinase</fullName>
        <ecNumber evidence="2">3.2.1.14</ecNumber>
    </recommendedName>
</protein>
<feature type="chain" id="PRO_5009743976" description="chitinase" evidence="5">
    <location>
        <begin position="25"/>
        <end position="505"/>
    </location>
</feature>
<dbReference type="eggNOG" id="COG3325">
    <property type="taxonomic scope" value="Bacteria"/>
</dbReference>
<organism evidence="7 8">
    <name type="scientific">Legionella massiliensis</name>
    <dbReference type="NCBI Taxonomy" id="1034943"/>
    <lineage>
        <taxon>Bacteria</taxon>
        <taxon>Pseudomonadati</taxon>
        <taxon>Pseudomonadota</taxon>
        <taxon>Gammaproteobacteria</taxon>
        <taxon>Legionellales</taxon>
        <taxon>Legionellaceae</taxon>
        <taxon>Legionella</taxon>
    </lineage>
</organism>
<keyword evidence="5" id="KW-0732">Signal</keyword>
<feature type="signal peptide" evidence="5">
    <location>
        <begin position="1"/>
        <end position="24"/>
    </location>
</feature>
<evidence type="ECO:0000256" key="5">
    <source>
        <dbReference type="SAM" id="SignalP"/>
    </source>
</evidence>
<evidence type="ECO:0000256" key="2">
    <source>
        <dbReference type="ARBA" id="ARBA00012729"/>
    </source>
</evidence>
<feature type="domain" description="GH18" evidence="6">
    <location>
        <begin position="99"/>
        <end position="505"/>
    </location>
</feature>
<accession>A0A078KSD7</accession>
<evidence type="ECO:0000259" key="6">
    <source>
        <dbReference type="PROSITE" id="PS51910"/>
    </source>
</evidence>
<dbReference type="GO" id="GO:0008061">
    <property type="term" value="F:chitin binding"/>
    <property type="evidence" value="ECO:0007669"/>
    <property type="project" value="InterPro"/>
</dbReference>
<dbReference type="SMART" id="SM00636">
    <property type="entry name" value="Glyco_18"/>
    <property type="match status" value="1"/>
</dbReference>
<dbReference type="InterPro" id="IPR017853">
    <property type="entry name" value="GH"/>
</dbReference>
<dbReference type="Proteomes" id="UP000044071">
    <property type="component" value="Unassembled WGS sequence"/>
</dbReference>
<dbReference type="InterPro" id="IPR001223">
    <property type="entry name" value="Glyco_hydro18_cat"/>
</dbReference>
<dbReference type="OrthoDB" id="9775889at2"/>
<dbReference type="InterPro" id="IPR029070">
    <property type="entry name" value="Chitinase_insertion_sf"/>
</dbReference>
<dbReference type="STRING" id="1034943.BN59_01653"/>
<evidence type="ECO:0000256" key="4">
    <source>
        <dbReference type="ARBA" id="ARBA00023326"/>
    </source>
</evidence>
<dbReference type="SUPFAM" id="SSF54556">
    <property type="entry name" value="Chitinase insertion domain"/>
    <property type="match status" value="1"/>
</dbReference>
<dbReference type="Pfam" id="PF00704">
    <property type="entry name" value="Glyco_hydro_18"/>
    <property type="match status" value="1"/>
</dbReference>
<dbReference type="Gene3D" id="3.10.50.10">
    <property type="match status" value="1"/>
</dbReference>
<dbReference type="RefSeq" id="WP_043873916.1">
    <property type="nucleotide sequence ID" value="NZ_CCVW01000002.1"/>
</dbReference>
<dbReference type="EMBL" id="CCSB01000002">
    <property type="protein sequence ID" value="CDZ77370.1"/>
    <property type="molecule type" value="Genomic_DNA"/>
</dbReference>
<keyword evidence="8" id="KW-1185">Reference proteome</keyword>
<evidence type="ECO:0000256" key="1">
    <source>
        <dbReference type="ARBA" id="ARBA00000822"/>
    </source>
</evidence>
<dbReference type="Gene3D" id="3.20.20.80">
    <property type="entry name" value="Glycosidases"/>
    <property type="match status" value="1"/>
</dbReference>
<dbReference type="PANTHER" id="PTHR11177">
    <property type="entry name" value="CHITINASE"/>
    <property type="match status" value="1"/>
</dbReference>
<dbReference type="GO" id="GO:0005576">
    <property type="term" value="C:extracellular region"/>
    <property type="evidence" value="ECO:0007669"/>
    <property type="project" value="TreeGrafter"/>
</dbReference>
<reference evidence="7 8" key="1">
    <citation type="submission" date="2014-06" db="EMBL/GenBank/DDBJ databases">
        <authorList>
            <person name="Urmite Genomes Urmite Genomes"/>
        </authorList>
    </citation>
    <scope>NUCLEOTIDE SEQUENCE [LARGE SCALE GENOMIC DNA]</scope>
</reference>
<evidence type="ECO:0000313" key="7">
    <source>
        <dbReference type="EMBL" id="CDZ77370.1"/>
    </source>
</evidence>
<dbReference type="GO" id="GO:0000272">
    <property type="term" value="P:polysaccharide catabolic process"/>
    <property type="evidence" value="ECO:0007669"/>
    <property type="project" value="UniProtKB-KW"/>
</dbReference>
<dbReference type="SUPFAM" id="SSF51445">
    <property type="entry name" value="(Trans)glycosidases"/>
    <property type="match status" value="1"/>
</dbReference>
<dbReference type="PANTHER" id="PTHR11177:SF317">
    <property type="entry name" value="CHITINASE 12-RELATED"/>
    <property type="match status" value="1"/>
</dbReference>
<proteinExistence type="predicted"/>
<dbReference type="AlphaFoldDB" id="A0A078KSD7"/>
<gene>
    <name evidence="7" type="primary">chiA</name>
    <name evidence="7" type="ORF">BN59_01653</name>
</gene>
<dbReference type="PROSITE" id="PS51910">
    <property type="entry name" value="GH18_2"/>
    <property type="match status" value="1"/>
</dbReference>
<dbReference type="EC" id="3.2.1.14" evidence="2"/>
<comment type="catalytic activity">
    <reaction evidence="1">
        <text>Random endo-hydrolysis of N-acetyl-beta-D-glucosaminide (1-&gt;4)-beta-linkages in chitin and chitodextrins.</text>
        <dbReference type="EC" id="3.2.1.14"/>
    </reaction>
</comment>
<evidence type="ECO:0000313" key="8">
    <source>
        <dbReference type="Proteomes" id="UP000044071"/>
    </source>
</evidence>
<sequence>MKKLKSRVLPILTASLLFPLAAHASLTLYTTGWSMYGESPYEYDGAYKNGQPYGKLSYVSNPDMVAQFNKADVVAWGFLQVWNNADPNQAQYQIPASWNGLMHFDDLWGELPLEGSWVSPLPPETNEFLDFCRTNAGACAAVQMNGTTKVRELFNYTDQKGVGQLNSFGAFINSSKYKAKRIIAVGGANTPENKAVSTYTFDAIFANQDKFLTQFKTWMTHFKNLKGIDYDFEPPIDVQTGGQLPPDAKTLADYKNLFELVKASRTTLGKDAYISVTITVNKEYLTAINKSVEGGWFKAVAPYVNSVNLMTYDLHGPWSQSSDPYTAVHAYLQHPETSHKDEFAINYGTDAITEQVLGYGMPKEKLQVGLAAYGRGFSGVAPGEDKELPGFEQPWTGPSHFPTTYSNQDGMFPYKSVDQAISQLAYKSYDIKALDNENQPIVLGSYLYNPSTRQFIGYQSPAAVKAVCQFVKTKQLQGAIMWSADTDLPVSNPNSLVAAYKSVCN</sequence>
<evidence type="ECO:0000256" key="3">
    <source>
        <dbReference type="ARBA" id="ARBA00023024"/>
    </source>
</evidence>
<dbReference type="InterPro" id="IPR011583">
    <property type="entry name" value="Chitinase_II/V-like_cat"/>
</dbReference>
<keyword evidence="4" id="KW-0624">Polysaccharide degradation</keyword>